<name>A0A323T4L9_9BACI</name>
<dbReference type="HAMAP" id="MF_00117">
    <property type="entry name" value="HslO"/>
    <property type="match status" value="1"/>
</dbReference>
<gene>
    <name evidence="6" type="primary">hslO</name>
    <name evidence="7" type="ORF">CR194_19765</name>
</gene>
<accession>A0A323T4L9</accession>
<evidence type="ECO:0000256" key="4">
    <source>
        <dbReference type="ARBA" id="ARBA00023186"/>
    </source>
</evidence>
<keyword evidence="5 6" id="KW-0676">Redox-active center</keyword>
<protein>
    <recommendedName>
        <fullName evidence="6">33 kDa chaperonin</fullName>
    </recommendedName>
    <alternativeName>
        <fullName evidence="6">Heat shock protein 33 homolog</fullName>
        <shortName evidence="6">HSP33</shortName>
    </alternativeName>
</protein>
<dbReference type="Gene3D" id="3.55.30.10">
    <property type="entry name" value="Hsp33 domain"/>
    <property type="match status" value="1"/>
</dbReference>
<evidence type="ECO:0000256" key="6">
    <source>
        <dbReference type="HAMAP-Rule" id="MF_00117"/>
    </source>
</evidence>
<comment type="PTM">
    <text evidence="6">Under oxidizing conditions two disulfide bonds are formed involving the reactive cysteines. Under reducing conditions zinc is bound to the reactive cysteines and the protein is inactive.</text>
</comment>
<keyword evidence="8" id="KW-1185">Reference proteome</keyword>
<feature type="disulfide bond" description="Redox-active" evidence="6">
    <location>
        <begin position="237"/>
        <end position="239"/>
    </location>
</feature>
<dbReference type="SUPFAM" id="SSF118352">
    <property type="entry name" value="HSP33 redox switch-like"/>
    <property type="match status" value="1"/>
</dbReference>
<evidence type="ECO:0000256" key="3">
    <source>
        <dbReference type="ARBA" id="ARBA00023157"/>
    </source>
</evidence>
<dbReference type="PIRSF" id="PIRSF005261">
    <property type="entry name" value="Heat_shock_Hsp33"/>
    <property type="match status" value="1"/>
</dbReference>
<comment type="caution">
    <text evidence="7">The sequence shown here is derived from an EMBL/GenBank/DDBJ whole genome shotgun (WGS) entry which is preliminary data.</text>
</comment>
<sequence length="294" mass="31922">MKDYLIKALAYEGTVRIYAIQSTEMVREAAERQGTWRTVTAALGRALSAGTMMGAMLKGDEKLTIKIEGNGPACPIIVDANADGTARGYVSRANLDPERKENGKLNVSSVVGNEGSLSVVKDLGMKDYFTGSVPIVSGELGEDFTYYFASSEQTPSSVGLGVVIGKGDEVEGAGGFILQMMPGVKDETIDDIEQRLNALPPISKLIKDGFSPEQIVEQLTGKENYQVLETIETSFQCHCSKERMANAIFGLQEEDLRAMIDEDEGAETTCHFCNETYLFSKAELESLLSDKLQA</sequence>
<dbReference type="GO" id="GO:0005737">
    <property type="term" value="C:cytoplasm"/>
    <property type="evidence" value="ECO:0007669"/>
    <property type="project" value="UniProtKB-SubCell"/>
</dbReference>
<comment type="subcellular location">
    <subcellularLocation>
        <location evidence="6">Cytoplasm</location>
    </subcellularLocation>
</comment>
<dbReference type="PANTHER" id="PTHR30111">
    <property type="entry name" value="33 KDA CHAPERONIN"/>
    <property type="match status" value="1"/>
</dbReference>
<evidence type="ECO:0000313" key="8">
    <source>
        <dbReference type="Proteomes" id="UP000248214"/>
    </source>
</evidence>
<dbReference type="OrthoDB" id="9776534at2"/>
<dbReference type="RefSeq" id="WP_110612335.1">
    <property type="nucleotide sequence ID" value="NZ_PDOD01000007.1"/>
</dbReference>
<keyword evidence="1 6" id="KW-0963">Cytoplasm</keyword>
<dbReference type="AlphaFoldDB" id="A0A323T4L9"/>
<dbReference type="GO" id="GO:0044183">
    <property type="term" value="F:protein folding chaperone"/>
    <property type="evidence" value="ECO:0007669"/>
    <property type="project" value="TreeGrafter"/>
</dbReference>
<dbReference type="Pfam" id="PF01430">
    <property type="entry name" value="HSP33"/>
    <property type="match status" value="1"/>
</dbReference>
<proteinExistence type="inferred from homology"/>
<dbReference type="GO" id="GO:0051082">
    <property type="term" value="F:unfolded protein binding"/>
    <property type="evidence" value="ECO:0007669"/>
    <property type="project" value="UniProtKB-UniRule"/>
</dbReference>
<dbReference type="PANTHER" id="PTHR30111:SF1">
    <property type="entry name" value="33 KDA CHAPERONIN"/>
    <property type="match status" value="1"/>
</dbReference>
<dbReference type="Gene3D" id="3.90.1280.10">
    <property type="entry name" value="HSP33 redox switch-like"/>
    <property type="match status" value="1"/>
</dbReference>
<dbReference type="InterPro" id="IPR000397">
    <property type="entry name" value="Heat_shock_Hsp33"/>
</dbReference>
<comment type="function">
    <text evidence="6">Redox regulated molecular chaperone. Protects both thermally unfolding and oxidatively damaged proteins from irreversible aggregation. Plays an important role in the bacterial defense system toward oxidative stress.</text>
</comment>
<dbReference type="SUPFAM" id="SSF64397">
    <property type="entry name" value="Hsp33 domain"/>
    <property type="match status" value="1"/>
</dbReference>
<dbReference type="NCBIfam" id="NF001033">
    <property type="entry name" value="PRK00114.1"/>
    <property type="match status" value="1"/>
</dbReference>
<organism evidence="7 8">
    <name type="scientific">Salipaludibacillus keqinensis</name>
    <dbReference type="NCBI Taxonomy" id="2045207"/>
    <lineage>
        <taxon>Bacteria</taxon>
        <taxon>Bacillati</taxon>
        <taxon>Bacillota</taxon>
        <taxon>Bacilli</taxon>
        <taxon>Bacillales</taxon>
        <taxon>Bacillaceae</taxon>
    </lineage>
</organism>
<feature type="disulfide bond" description="Redox-active" evidence="6">
    <location>
        <begin position="270"/>
        <end position="273"/>
    </location>
</feature>
<dbReference type="Proteomes" id="UP000248214">
    <property type="component" value="Unassembled WGS sequence"/>
</dbReference>
<evidence type="ECO:0000256" key="2">
    <source>
        <dbReference type="ARBA" id="ARBA00022833"/>
    </source>
</evidence>
<reference evidence="7 8" key="1">
    <citation type="submission" date="2017-10" db="EMBL/GenBank/DDBJ databases">
        <title>Bacillus sp. nov., a halophilic bacterium isolated from a Keqin Lake.</title>
        <authorList>
            <person name="Wang H."/>
        </authorList>
    </citation>
    <scope>NUCLEOTIDE SEQUENCE [LARGE SCALE GENOMIC DNA]</scope>
    <source>
        <strain evidence="7 8">KQ-12</strain>
    </source>
</reference>
<evidence type="ECO:0000256" key="1">
    <source>
        <dbReference type="ARBA" id="ARBA00022490"/>
    </source>
</evidence>
<comment type="similarity">
    <text evidence="6">Belongs to the HSP33 family.</text>
</comment>
<evidence type="ECO:0000256" key="5">
    <source>
        <dbReference type="ARBA" id="ARBA00023284"/>
    </source>
</evidence>
<dbReference type="GO" id="GO:0042026">
    <property type="term" value="P:protein refolding"/>
    <property type="evidence" value="ECO:0007669"/>
    <property type="project" value="TreeGrafter"/>
</dbReference>
<keyword evidence="3 6" id="KW-1015">Disulfide bond</keyword>
<evidence type="ECO:0000313" key="7">
    <source>
        <dbReference type="EMBL" id="PYZ91568.1"/>
    </source>
</evidence>
<dbReference type="CDD" id="cd00498">
    <property type="entry name" value="Hsp33"/>
    <property type="match status" value="1"/>
</dbReference>
<dbReference type="InterPro" id="IPR016154">
    <property type="entry name" value="Heat_shock_Hsp33_C"/>
</dbReference>
<dbReference type="EMBL" id="PDOD01000007">
    <property type="protein sequence ID" value="PYZ91568.1"/>
    <property type="molecule type" value="Genomic_DNA"/>
</dbReference>
<keyword evidence="2 6" id="KW-0862">Zinc</keyword>
<keyword evidence="4 6" id="KW-0143">Chaperone</keyword>
<dbReference type="InterPro" id="IPR016153">
    <property type="entry name" value="Heat_shock_Hsp33_N"/>
</dbReference>